<proteinExistence type="predicted"/>
<dbReference type="EMBL" id="JAHUTJ010042568">
    <property type="protein sequence ID" value="MED6281150.1"/>
    <property type="molecule type" value="Genomic_DNA"/>
</dbReference>
<accession>A0ABU7E227</accession>
<evidence type="ECO:0000256" key="1">
    <source>
        <dbReference type="SAM" id="MobiDB-lite"/>
    </source>
</evidence>
<organism evidence="2 3">
    <name type="scientific">Characodon lateralis</name>
    <dbReference type="NCBI Taxonomy" id="208331"/>
    <lineage>
        <taxon>Eukaryota</taxon>
        <taxon>Metazoa</taxon>
        <taxon>Chordata</taxon>
        <taxon>Craniata</taxon>
        <taxon>Vertebrata</taxon>
        <taxon>Euteleostomi</taxon>
        <taxon>Actinopterygii</taxon>
        <taxon>Neopterygii</taxon>
        <taxon>Teleostei</taxon>
        <taxon>Neoteleostei</taxon>
        <taxon>Acanthomorphata</taxon>
        <taxon>Ovalentaria</taxon>
        <taxon>Atherinomorphae</taxon>
        <taxon>Cyprinodontiformes</taxon>
        <taxon>Goodeidae</taxon>
        <taxon>Characodon</taxon>
    </lineage>
</organism>
<sequence length="130" mass="14056">LQLIPRRIWISRQSDFSLLDASSLTVWITSSSGFCASPPQTEKLLQGKTIPKLGSLDQIETGSGDSEGHYSGDCDDEDGCAGSGGSEINKKVSKICLWRLQGSQGHPNTPFYPRKCFVFNLSASREASAT</sequence>
<evidence type="ECO:0008006" key="4">
    <source>
        <dbReference type="Google" id="ProtNLM"/>
    </source>
</evidence>
<reference evidence="2 3" key="1">
    <citation type="submission" date="2021-06" db="EMBL/GenBank/DDBJ databases">
        <authorList>
            <person name="Palmer J.M."/>
        </authorList>
    </citation>
    <scope>NUCLEOTIDE SEQUENCE [LARGE SCALE GENOMIC DNA]</scope>
    <source>
        <strain evidence="2 3">CL_MEX2019</strain>
        <tissue evidence="2">Muscle</tissue>
    </source>
</reference>
<keyword evidence="3" id="KW-1185">Reference proteome</keyword>
<evidence type="ECO:0000313" key="2">
    <source>
        <dbReference type="EMBL" id="MED6281150.1"/>
    </source>
</evidence>
<gene>
    <name evidence="2" type="ORF">CHARACLAT_018246</name>
</gene>
<name>A0ABU7E227_9TELE</name>
<evidence type="ECO:0000313" key="3">
    <source>
        <dbReference type="Proteomes" id="UP001352852"/>
    </source>
</evidence>
<feature type="non-terminal residue" evidence="2">
    <location>
        <position position="1"/>
    </location>
</feature>
<protein>
    <recommendedName>
        <fullName evidence="4">Leptin receptor</fullName>
    </recommendedName>
</protein>
<feature type="region of interest" description="Disordered" evidence="1">
    <location>
        <begin position="56"/>
        <end position="76"/>
    </location>
</feature>
<dbReference type="Proteomes" id="UP001352852">
    <property type="component" value="Unassembled WGS sequence"/>
</dbReference>
<comment type="caution">
    <text evidence="2">The sequence shown here is derived from an EMBL/GenBank/DDBJ whole genome shotgun (WGS) entry which is preliminary data.</text>
</comment>